<keyword evidence="1" id="KW-0732">Signal</keyword>
<evidence type="ECO:0000313" key="2">
    <source>
        <dbReference type="EMBL" id="MFC6632098.1"/>
    </source>
</evidence>
<evidence type="ECO:0000313" key="3">
    <source>
        <dbReference type="Proteomes" id="UP001596425"/>
    </source>
</evidence>
<comment type="caution">
    <text evidence="2">The sequence shown here is derived from an EMBL/GenBank/DDBJ whole genome shotgun (WGS) entry which is preliminary data.</text>
</comment>
<evidence type="ECO:0000256" key="1">
    <source>
        <dbReference type="SAM" id="SignalP"/>
    </source>
</evidence>
<feature type="chain" id="PRO_5045103342" description="Outer membrane beta-barrel protein" evidence="1">
    <location>
        <begin position="18"/>
        <end position="168"/>
    </location>
</feature>
<sequence>MKKLLALCALFPPMSMADVDSQFGLGLGTQYGGLAGIKYSATMDNDKIYLGAGLASPSSDRNIAYGISIGWEKALTDKHALGLAVRTKKREGGGYRSYWDSDATPPTHIHAKKRYESFVAATYTYYFNNAYEAGFLTGLSAGKTYMNTNVKKEFESGMEYGLYFGYQF</sequence>
<proteinExistence type="predicted"/>
<keyword evidence="3" id="KW-1185">Reference proteome</keyword>
<reference evidence="3" key="1">
    <citation type="journal article" date="2019" name="Int. J. Syst. Evol. Microbiol.">
        <title>The Global Catalogue of Microorganisms (GCM) 10K type strain sequencing project: providing services to taxonomists for standard genome sequencing and annotation.</title>
        <authorList>
            <consortium name="The Broad Institute Genomics Platform"/>
            <consortium name="The Broad Institute Genome Sequencing Center for Infectious Disease"/>
            <person name="Wu L."/>
            <person name="Ma J."/>
        </authorList>
    </citation>
    <scope>NUCLEOTIDE SEQUENCE [LARGE SCALE GENOMIC DNA]</scope>
    <source>
        <strain evidence="3">CGMCC 1.13718</strain>
    </source>
</reference>
<dbReference type="EMBL" id="JBHSVR010000001">
    <property type="protein sequence ID" value="MFC6632098.1"/>
    <property type="molecule type" value="Genomic_DNA"/>
</dbReference>
<protein>
    <recommendedName>
        <fullName evidence="4">Outer membrane beta-barrel protein</fullName>
    </recommendedName>
</protein>
<accession>A0ABW1YJN3</accession>
<organism evidence="2 3">
    <name type="scientific">Microbulbifer taiwanensis</name>
    <dbReference type="NCBI Taxonomy" id="986746"/>
    <lineage>
        <taxon>Bacteria</taxon>
        <taxon>Pseudomonadati</taxon>
        <taxon>Pseudomonadota</taxon>
        <taxon>Gammaproteobacteria</taxon>
        <taxon>Cellvibrionales</taxon>
        <taxon>Microbulbiferaceae</taxon>
        <taxon>Microbulbifer</taxon>
    </lineage>
</organism>
<evidence type="ECO:0008006" key="4">
    <source>
        <dbReference type="Google" id="ProtNLM"/>
    </source>
</evidence>
<name>A0ABW1YJN3_9GAMM</name>
<feature type="signal peptide" evidence="1">
    <location>
        <begin position="1"/>
        <end position="17"/>
    </location>
</feature>
<gene>
    <name evidence="2" type="ORF">ACFQBM_02340</name>
</gene>
<dbReference type="Proteomes" id="UP001596425">
    <property type="component" value="Unassembled WGS sequence"/>
</dbReference>
<dbReference type="RefSeq" id="WP_193192213.1">
    <property type="nucleotide sequence ID" value="NZ_JACZFR010000026.1"/>
</dbReference>